<dbReference type="NCBIfam" id="NF004189">
    <property type="entry name" value="PRK05644.1"/>
    <property type="match status" value="1"/>
</dbReference>
<feature type="binding site" evidence="10">
    <location>
        <position position="462"/>
    </location>
    <ligand>
        <name>Mg(2+)</name>
        <dbReference type="ChEBI" id="CHEBI:18420"/>
        <label>1</label>
        <note>catalytic</note>
    </ligand>
</feature>
<dbReference type="InterPro" id="IPR014721">
    <property type="entry name" value="Ribsml_uS5_D2-typ_fold_subgr"/>
</dbReference>
<dbReference type="FunFam" id="3.30.230.10:FF:000005">
    <property type="entry name" value="DNA gyrase subunit B"/>
    <property type="match status" value="1"/>
</dbReference>
<feature type="compositionally biased region" description="Low complexity" evidence="11">
    <location>
        <begin position="693"/>
        <end position="710"/>
    </location>
</feature>
<dbReference type="CDD" id="cd16928">
    <property type="entry name" value="HATPase_GyrB-like"/>
    <property type="match status" value="1"/>
</dbReference>
<dbReference type="GO" id="GO:0005694">
    <property type="term" value="C:chromosome"/>
    <property type="evidence" value="ECO:0007669"/>
    <property type="project" value="InterPro"/>
</dbReference>
<evidence type="ECO:0000256" key="2">
    <source>
        <dbReference type="ARBA" id="ARBA00010708"/>
    </source>
</evidence>
<dbReference type="InterPro" id="IPR013506">
    <property type="entry name" value="Topo_IIA_bsu_dom2"/>
</dbReference>
<keyword evidence="14" id="KW-1185">Reference proteome</keyword>
<evidence type="ECO:0000259" key="12">
    <source>
        <dbReference type="PROSITE" id="PS50880"/>
    </source>
</evidence>
<dbReference type="SMART" id="SM00433">
    <property type="entry name" value="TOP2c"/>
    <property type="match status" value="1"/>
</dbReference>
<keyword evidence="6 10" id="KW-0460">Magnesium</keyword>
<evidence type="ECO:0000256" key="4">
    <source>
        <dbReference type="ARBA" id="ARBA00022741"/>
    </source>
</evidence>
<dbReference type="PANTHER" id="PTHR45866">
    <property type="entry name" value="DNA GYRASE/TOPOISOMERASE SUBUNIT B"/>
    <property type="match status" value="1"/>
</dbReference>
<dbReference type="PRINTS" id="PR01159">
    <property type="entry name" value="DNAGYRASEB"/>
</dbReference>
<dbReference type="InterPro" id="IPR001241">
    <property type="entry name" value="Topo_IIA"/>
</dbReference>
<dbReference type="InterPro" id="IPR011557">
    <property type="entry name" value="GyrB"/>
</dbReference>
<evidence type="ECO:0000256" key="7">
    <source>
        <dbReference type="ARBA" id="ARBA00023029"/>
    </source>
</evidence>
<feature type="binding site" evidence="10">
    <location>
        <position position="535"/>
    </location>
    <ligand>
        <name>Mg(2+)</name>
        <dbReference type="ChEBI" id="CHEBI:18420"/>
        <label>2</label>
    </ligand>
</feature>
<dbReference type="GO" id="GO:0005524">
    <property type="term" value="F:ATP binding"/>
    <property type="evidence" value="ECO:0007669"/>
    <property type="project" value="UniProtKB-UniRule"/>
</dbReference>
<dbReference type="PROSITE" id="PS50880">
    <property type="entry name" value="TOPRIM"/>
    <property type="match status" value="1"/>
</dbReference>
<dbReference type="InterPro" id="IPR018522">
    <property type="entry name" value="TopoIIA_CS"/>
</dbReference>
<feature type="region of interest" description="Disordered" evidence="11">
    <location>
        <begin position="1"/>
        <end position="34"/>
    </location>
</feature>
<protein>
    <recommendedName>
        <fullName evidence="10">DNA gyrase subunit B</fullName>
        <ecNumber evidence="10">5.6.2.2</ecNumber>
    </recommendedName>
</protein>
<keyword evidence="4 10" id="KW-0547">Nucleotide-binding</keyword>
<dbReference type="SUPFAM" id="SSF56719">
    <property type="entry name" value="Type II DNA topoisomerase"/>
    <property type="match status" value="1"/>
</dbReference>
<dbReference type="NCBIfam" id="NF011501">
    <property type="entry name" value="PRK14939.1"/>
    <property type="match status" value="1"/>
</dbReference>
<dbReference type="NCBIfam" id="TIGR01059">
    <property type="entry name" value="gyrB"/>
    <property type="match status" value="1"/>
</dbReference>
<comment type="subunit">
    <text evidence="10">Heterotetramer, composed of two GyrA and two GyrB chains. In the heterotetramer, GyrA contains the active site tyrosine that forms a transient covalent intermediate with DNA, while GyrB binds cofactors and catalyzes ATP hydrolysis.</text>
</comment>
<dbReference type="CDD" id="cd03366">
    <property type="entry name" value="TOPRIM_TopoIIA_GyrB"/>
    <property type="match status" value="1"/>
</dbReference>
<dbReference type="HAMAP" id="MF_01898">
    <property type="entry name" value="GyrB"/>
    <property type="match status" value="1"/>
</dbReference>
<keyword evidence="8" id="KW-0238">DNA-binding</keyword>
<feature type="binding site" evidence="10">
    <location>
        <position position="535"/>
    </location>
    <ligand>
        <name>Mg(2+)</name>
        <dbReference type="ChEBI" id="CHEBI:18420"/>
        <label>1</label>
        <note>catalytic</note>
    </ligand>
</feature>
<evidence type="ECO:0000256" key="10">
    <source>
        <dbReference type="HAMAP-Rule" id="MF_01898"/>
    </source>
</evidence>
<evidence type="ECO:0000256" key="5">
    <source>
        <dbReference type="ARBA" id="ARBA00022840"/>
    </source>
</evidence>
<sequence length="866" mass="95968">MANEDSPGIVPASSPDAVPTPASAENAIPPSATRDDFQELDTSAYNADQITVLEGLEAVRLRPSMYIGDTGERGLHHLVYEVVDNSIDEALMGYCKNIEVIINFDNSVSVADDGRGIPVDMHPIEGKPACEVALTVLHAGGKFNHNAYKVSGGLHGVGVSCVNALSAWLALRIERDGFEHQIKFERGHTVDPLTVVRPSNRRGTTVTFKPDHEIFSTLDFKWDILANRLRELAFLNAGLRIILKDMRGETPREESFHFMGGLKEFVQHLNQGKSPLHEIIYFQTSRDNVEAEISMQYNDGYTENIYSYTNNINTIEGGTHLTGFQGALTRCINNYIKATPSLKNENAVSGTDVREGLTAVISVKVPDPQFEGQTKTKLGNGEVRGIVDSIVYDTLTTYFEEHPQDARQVIEKALLANRAREAARKARELTRRKTALDGSALPGKLADCSEKDPALSELYIVEGDSAGGSAKQGRNSKNQAILPIRGKLLNVEKARLDKLLNNNEIRSLITAIGCGVESEFDVTKARYHRVVIMTDADVDGSHIRTLLLTFFFRQMKPLIEAGYVYIAKPPLFKVTRRKHEQYVESEDQLDGILLGLGMQDINLRRQNGDVLTGDVASDIVQIVREFIRLSNNLLRYGIDTNVYMQQALELGAFPVAMVTIRENNGAISIFYARDEEHSRTIIADAQQRLMPAAPATDATPPMDATAPAADSNAEGQDATSADEDANQLDTDIVNIIEAKFLRELGERLQRHGFAPCDVFIAGAAPVVEMLQGENATPMATLAELYTRITDIGRQGIYIQRYKGLGEMNPDQLWETTMDPDRRKMLKVTMDDAVEAERMFSLLMGELVEPRREYIEMHADSVKDLDI</sequence>
<dbReference type="InterPro" id="IPR006171">
    <property type="entry name" value="TOPRIM_dom"/>
</dbReference>
<evidence type="ECO:0000313" key="13">
    <source>
        <dbReference type="EMBL" id="MDQ0291101.1"/>
    </source>
</evidence>
<dbReference type="AlphaFoldDB" id="A0AAE4APZ5"/>
<dbReference type="EC" id="5.6.2.2" evidence="10"/>
<dbReference type="SUPFAM" id="SSF54211">
    <property type="entry name" value="Ribosomal protein S5 domain 2-like"/>
    <property type="match status" value="1"/>
</dbReference>
<dbReference type="InterPro" id="IPR034160">
    <property type="entry name" value="TOPRIM_GyrB"/>
</dbReference>
<evidence type="ECO:0000256" key="9">
    <source>
        <dbReference type="ARBA" id="ARBA00023235"/>
    </source>
</evidence>
<comment type="cofactor">
    <cofactor evidence="10">
        <name>Mg(2+)</name>
        <dbReference type="ChEBI" id="CHEBI:18420"/>
    </cofactor>
    <cofactor evidence="10">
        <name>Mn(2+)</name>
        <dbReference type="ChEBI" id="CHEBI:29035"/>
    </cofactor>
    <cofactor evidence="10">
        <name>Ca(2+)</name>
        <dbReference type="ChEBI" id="CHEBI:29108"/>
    </cofactor>
    <text evidence="10">Binds two Mg(2+) per subunit. The magnesium ions form salt bridges with both the protein and the DNA. Can also accept other divalent metal cations, such as Mn(2+) or Ca(2+).</text>
</comment>
<keyword evidence="5 10" id="KW-0067">ATP-binding</keyword>
<dbReference type="FunFam" id="3.30.565.10:FF:000002">
    <property type="entry name" value="DNA gyrase subunit B"/>
    <property type="match status" value="1"/>
</dbReference>
<feature type="domain" description="Toprim" evidence="12">
    <location>
        <begin position="456"/>
        <end position="570"/>
    </location>
</feature>
<name>A0AAE4APZ5_9BACT</name>
<dbReference type="InterPro" id="IPR036890">
    <property type="entry name" value="HATPase_C_sf"/>
</dbReference>
<comment type="caution">
    <text evidence="13">The sequence shown here is derived from an EMBL/GenBank/DDBJ whole genome shotgun (WGS) entry which is preliminary data.</text>
</comment>
<evidence type="ECO:0000256" key="3">
    <source>
        <dbReference type="ARBA" id="ARBA00022723"/>
    </source>
</evidence>
<comment type="miscellaneous">
    <text evidence="10">Few gyrases are as efficient as E.coli at forming negative supercoils. Not all organisms have 2 type II topoisomerases; in organisms with a single type II topoisomerase this enzyme also has to decatenate newly replicated chromosomes.</text>
</comment>
<keyword evidence="7 10" id="KW-0799">Topoisomerase</keyword>
<dbReference type="Gene3D" id="3.40.50.670">
    <property type="match status" value="2"/>
</dbReference>
<dbReference type="GO" id="GO:0006261">
    <property type="term" value="P:DNA-templated DNA replication"/>
    <property type="evidence" value="ECO:0007669"/>
    <property type="project" value="UniProtKB-UniRule"/>
</dbReference>
<dbReference type="GO" id="GO:0046872">
    <property type="term" value="F:metal ion binding"/>
    <property type="evidence" value="ECO:0007669"/>
    <property type="project" value="UniProtKB-KW"/>
</dbReference>
<dbReference type="PRINTS" id="PR00418">
    <property type="entry name" value="TPI2FAMILY"/>
</dbReference>
<dbReference type="PROSITE" id="PS00177">
    <property type="entry name" value="TOPOISOMERASE_II"/>
    <property type="match status" value="1"/>
</dbReference>
<dbReference type="InterPro" id="IPR000565">
    <property type="entry name" value="Topo_IIA_B"/>
</dbReference>
<evidence type="ECO:0000256" key="8">
    <source>
        <dbReference type="ARBA" id="ARBA00023125"/>
    </source>
</evidence>
<dbReference type="GO" id="GO:0003677">
    <property type="term" value="F:DNA binding"/>
    <property type="evidence" value="ECO:0007669"/>
    <property type="project" value="UniProtKB-KW"/>
</dbReference>
<dbReference type="Pfam" id="PF01751">
    <property type="entry name" value="Toprim"/>
    <property type="match status" value="1"/>
</dbReference>
<feature type="region of interest" description="Disordered" evidence="11">
    <location>
        <begin position="693"/>
        <end position="726"/>
    </location>
</feature>
<keyword evidence="9 10" id="KW-0413">Isomerase</keyword>
<dbReference type="PANTHER" id="PTHR45866:SF1">
    <property type="entry name" value="DNA GYRASE SUBUNIT B, MITOCHONDRIAL"/>
    <property type="match status" value="1"/>
</dbReference>
<dbReference type="InterPro" id="IPR003594">
    <property type="entry name" value="HATPase_dom"/>
</dbReference>
<comment type="subcellular location">
    <subcellularLocation>
        <location evidence="10">Cytoplasm</location>
    </subcellularLocation>
</comment>
<feature type="site" description="Interaction with DNA" evidence="10">
    <location>
        <position position="490"/>
    </location>
</feature>
<proteinExistence type="inferred from homology"/>
<dbReference type="Gene3D" id="3.30.230.10">
    <property type="match status" value="1"/>
</dbReference>
<comment type="function">
    <text evidence="10">A type II topoisomerase that negatively supercoils closed circular double-stranded (ds) DNA in an ATP-dependent manner to modulate DNA topology and maintain chromosomes in an underwound state. Negative supercoiling favors strand separation, and DNA replication, transcription, recombination and repair, all of which involve strand separation. Also able to catalyze the interconversion of other topological isomers of dsDNA rings, including catenanes and knotted rings. Type II topoisomerases break and join 2 DNA strands simultaneously in an ATP-dependent manner.</text>
</comment>
<dbReference type="FunFam" id="3.40.50.670:FF:000001">
    <property type="entry name" value="DNA topoisomerase 2"/>
    <property type="match status" value="1"/>
</dbReference>
<evidence type="ECO:0000256" key="11">
    <source>
        <dbReference type="SAM" id="MobiDB-lite"/>
    </source>
</evidence>
<organism evidence="13 14">
    <name type="scientific">Oligosphaera ethanolica</name>
    <dbReference type="NCBI Taxonomy" id="760260"/>
    <lineage>
        <taxon>Bacteria</taxon>
        <taxon>Pseudomonadati</taxon>
        <taxon>Lentisphaerota</taxon>
        <taxon>Oligosphaeria</taxon>
        <taxon>Oligosphaerales</taxon>
        <taxon>Oligosphaeraceae</taxon>
        <taxon>Oligosphaera</taxon>
    </lineage>
</organism>
<comment type="catalytic activity">
    <reaction evidence="1 10">
        <text>ATP-dependent breakage, passage and rejoining of double-stranded DNA.</text>
        <dbReference type="EC" id="5.6.2.2"/>
    </reaction>
</comment>
<keyword evidence="3 10" id="KW-0479">Metal-binding</keyword>
<evidence type="ECO:0000313" key="14">
    <source>
        <dbReference type="Proteomes" id="UP001238163"/>
    </source>
</evidence>
<feature type="binding site" evidence="10">
    <location>
        <position position="537"/>
    </location>
    <ligand>
        <name>Mg(2+)</name>
        <dbReference type="ChEBI" id="CHEBI:18420"/>
        <label>2</label>
    </ligand>
</feature>
<gene>
    <name evidence="10" type="primary">gyrB</name>
    <name evidence="13" type="ORF">J3R75_003208</name>
</gene>
<dbReference type="Gene3D" id="3.30.565.10">
    <property type="entry name" value="Histidine kinase-like ATPase, C-terminal domain"/>
    <property type="match status" value="1"/>
</dbReference>
<dbReference type="GO" id="GO:0006265">
    <property type="term" value="P:DNA topological change"/>
    <property type="evidence" value="ECO:0007669"/>
    <property type="project" value="UniProtKB-UniRule"/>
</dbReference>
<dbReference type="GO" id="GO:0005737">
    <property type="term" value="C:cytoplasm"/>
    <property type="evidence" value="ECO:0007669"/>
    <property type="project" value="UniProtKB-SubCell"/>
</dbReference>
<dbReference type="SUPFAM" id="SSF55874">
    <property type="entry name" value="ATPase domain of HSP90 chaperone/DNA topoisomerase II/histidine kinase"/>
    <property type="match status" value="1"/>
</dbReference>
<feature type="site" description="Interaction with DNA" evidence="10">
    <location>
        <position position="487"/>
    </location>
</feature>
<evidence type="ECO:0000256" key="1">
    <source>
        <dbReference type="ARBA" id="ARBA00000185"/>
    </source>
</evidence>
<dbReference type="GO" id="GO:0003918">
    <property type="term" value="F:DNA topoisomerase type II (double strand cut, ATP-hydrolyzing) activity"/>
    <property type="evidence" value="ECO:0007669"/>
    <property type="project" value="UniProtKB-UniRule"/>
</dbReference>
<dbReference type="InterPro" id="IPR020568">
    <property type="entry name" value="Ribosomal_Su5_D2-typ_SF"/>
</dbReference>
<dbReference type="InterPro" id="IPR013759">
    <property type="entry name" value="Topo_IIA_B_C"/>
</dbReference>
<dbReference type="InterPro" id="IPR013760">
    <property type="entry name" value="Topo_IIA-like_dom_sf"/>
</dbReference>
<keyword evidence="10" id="KW-0963">Cytoplasm</keyword>
<dbReference type="InterPro" id="IPR002288">
    <property type="entry name" value="DNA_gyrase_B_C"/>
</dbReference>
<dbReference type="Pfam" id="PF00986">
    <property type="entry name" value="DNA_gyraseB_C"/>
    <property type="match status" value="1"/>
</dbReference>
<comment type="similarity">
    <text evidence="2 10">Belongs to the type II topoisomerase GyrB family.</text>
</comment>
<dbReference type="Proteomes" id="UP001238163">
    <property type="component" value="Unassembled WGS sequence"/>
</dbReference>
<dbReference type="SMART" id="SM00387">
    <property type="entry name" value="HATPase_c"/>
    <property type="match status" value="1"/>
</dbReference>
<dbReference type="RefSeq" id="WP_307263388.1">
    <property type="nucleotide sequence ID" value="NZ_JAUSVL010000001.1"/>
</dbReference>
<accession>A0AAE4APZ5</accession>
<evidence type="ECO:0000256" key="6">
    <source>
        <dbReference type="ARBA" id="ARBA00022842"/>
    </source>
</evidence>
<dbReference type="EMBL" id="JAUSVL010000001">
    <property type="protein sequence ID" value="MDQ0291101.1"/>
    <property type="molecule type" value="Genomic_DNA"/>
</dbReference>
<reference evidence="13" key="1">
    <citation type="submission" date="2023-07" db="EMBL/GenBank/DDBJ databases">
        <title>Genomic Encyclopedia of Type Strains, Phase IV (KMG-IV): sequencing the most valuable type-strain genomes for metagenomic binning, comparative biology and taxonomic classification.</title>
        <authorList>
            <person name="Goeker M."/>
        </authorList>
    </citation>
    <scope>NUCLEOTIDE SEQUENCE</scope>
    <source>
        <strain evidence="13">DSM 24202</strain>
    </source>
</reference>
<dbReference type="Pfam" id="PF00204">
    <property type="entry name" value="DNA_gyraseB"/>
    <property type="match status" value="1"/>
</dbReference>
<dbReference type="Pfam" id="PF02518">
    <property type="entry name" value="HATPase_c"/>
    <property type="match status" value="1"/>
</dbReference>
<dbReference type="CDD" id="cd00822">
    <property type="entry name" value="TopoII_Trans_DNA_gyrase"/>
    <property type="match status" value="1"/>
</dbReference>